<feature type="domain" description="Conserved oligomeric Golgi complex subunit 3 N-terminal" evidence="1">
    <location>
        <begin position="63"/>
        <end position="171"/>
    </location>
</feature>
<keyword evidence="3" id="KW-1185">Reference proteome</keyword>
<dbReference type="AlphaFoldDB" id="A0A8T0A0H8"/>
<comment type="caution">
    <text evidence="2">The sequence shown here is derived from an EMBL/GenBank/DDBJ whole genome shotgun (WGS) entry which is preliminary data.</text>
</comment>
<accession>A0A8T0A0H8</accession>
<proteinExistence type="predicted"/>
<evidence type="ECO:0000313" key="3">
    <source>
        <dbReference type="Proteomes" id="UP000605970"/>
    </source>
</evidence>
<name>A0A8T0A0H8_9BILA</name>
<organism evidence="2 3">
    <name type="scientific">Meloidogyne graminicola</name>
    <dbReference type="NCBI Taxonomy" id="189291"/>
    <lineage>
        <taxon>Eukaryota</taxon>
        <taxon>Metazoa</taxon>
        <taxon>Ecdysozoa</taxon>
        <taxon>Nematoda</taxon>
        <taxon>Chromadorea</taxon>
        <taxon>Rhabditida</taxon>
        <taxon>Tylenchina</taxon>
        <taxon>Tylenchomorpha</taxon>
        <taxon>Tylenchoidea</taxon>
        <taxon>Meloidogynidae</taxon>
        <taxon>Meloidogyninae</taxon>
        <taxon>Meloidogyne</taxon>
    </lineage>
</organism>
<dbReference type="Pfam" id="PF04136">
    <property type="entry name" value="COG3_N"/>
    <property type="match status" value="1"/>
</dbReference>
<evidence type="ECO:0000259" key="1">
    <source>
        <dbReference type="Pfam" id="PF04136"/>
    </source>
</evidence>
<reference evidence="2" key="1">
    <citation type="journal article" date="2020" name="Ecol. Evol.">
        <title>Genome structure and content of the rice root-knot nematode (Meloidogyne graminicola).</title>
        <authorList>
            <person name="Phan N.T."/>
            <person name="Danchin E.G.J."/>
            <person name="Klopp C."/>
            <person name="Perfus-Barbeoch L."/>
            <person name="Kozlowski D.K."/>
            <person name="Koutsovoulos G.D."/>
            <person name="Lopez-Roques C."/>
            <person name="Bouchez O."/>
            <person name="Zahm M."/>
            <person name="Besnard G."/>
            <person name="Bellafiore S."/>
        </authorList>
    </citation>
    <scope>NUCLEOTIDE SEQUENCE</scope>
    <source>
        <strain evidence="2">VN-18</strain>
    </source>
</reference>
<dbReference type="EMBL" id="JABEBT010000009">
    <property type="protein sequence ID" value="KAF7638925.1"/>
    <property type="molecule type" value="Genomic_DNA"/>
</dbReference>
<dbReference type="Gene3D" id="1.20.1280.170">
    <property type="entry name" value="Exocyst complex component Exo70"/>
    <property type="match status" value="1"/>
</dbReference>
<dbReference type="InterPro" id="IPR016159">
    <property type="entry name" value="Cullin_repeat-like_dom_sf"/>
</dbReference>
<dbReference type="InterPro" id="IPR048320">
    <property type="entry name" value="COG3_N"/>
</dbReference>
<dbReference type="OrthoDB" id="1922221at2759"/>
<protein>
    <recommendedName>
        <fullName evidence="1">Conserved oligomeric Golgi complex subunit 3 N-terminal domain-containing protein</fullName>
    </recommendedName>
</protein>
<evidence type="ECO:0000313" key="2">
    <source>
        <dbReference type="EMBL" id="KAF7638925.1"/>
    </source>
</evidence>
<dbReference type="Proteomes" id="UP000605970">
    <property type="component" value="Unassembled WGS sequence"/>
</dbReference>
<dbReference type="SUPFAM" id="SSF74788">
    <property type="entry name" value="Cullin repeat-like"/>
    <property type="match status" value="1"/>
</dbReference>
<sequence length="216" mass="25091">MFPSVIRVESLMIKNELHLNRKQSLIDQRQKQSSFYFPMTYCGLSFVDLNQQLCRDEEWLRDFQEALNKSNQIQQSVCTLLSNFQERIDSLSANVATLYTKSSVIQREQQNIRKLLATVDATIQFHGKTTALENTIRDGNVMLALDDYLEKMRTLKEAIAFFSTHPTYKNKLEHKLIYDIGYANIEAEFSNLVRYSCVPVDAKKLFECLDDDYGMS</sequence>
<gene>
    <name evidence="2" type="ORF">Mgra_00001736</name>
</gene>